<accession>A0A1J5QZ34</accession>
<protein>
    <submittedName>
        <fullName evidence="1">Uncharacterized protein</fullName>
    </submittedName>
</protein>
<reference evidence="1" key="1">
    <citation type="submission" date="2016-10" db="EMBL/GenBank/DDBJ databases">
        <title>Sequence of Gallionella enrichment culture.</title>
        <authorList>
            <person name="Poehlein A."/>
            <person name="Muehling M."/>
            <person name="Daniel R."/>
        </authorList>
    </citation>
    <scope>NUCLEOTIDE SEQUENCE</scope>
</reference>
<gene>
    <name evidence="1" type="ORF">GALL_331810</name>
</gene>
<comment type="caution">
    <text evidence="1">The sequence shown here is derived from an EMBL/GenBank/DDBJ whole genome shotgun (WGS) entry which is preliminary data.</text>
</comment>
<dbReference type="AlphaFoldDB" id="A0A1J5QZ34"/>
<proteinExistence type="predicted"/>
<evidence type="ECO:0000313" key="1">
    <source>
        <dbReference type="EMBL" id="OIQ84988.1"/>
    </source>
</evidence>
<sequence length="95" mass="10641">MAELSTSPRYFGQASEVFRVNASASSMDFRNSIDMRLAQLDAALMAIFGDGFDSFKCMHEKHQDSYLWMLHSMVEEVRDLMSAMDNAAAKGARHG</sequence>
<name>A0A1J5QZ34_9ZZZZ</name>
<organism evidence="1">
    <name type="scientific">mine drainage metagenome</name>
    <dbReference type="NCBI Taxonomy" id="410659"/>
    <lineage>
        <taxon>unclassified sequences</taxon>
        <taxon>metagenomes</taxon>
        <taxon>ecological metagenomes</taxon>
    </lineage>
</organism>
<dbReference type="EMBL" id="MLJW01000576">
    <property type="protein sequence ID" value="OIQ84988.1"/>
    <property type="molecule type" value="Genomic_DNA"/>
</dbReference>